<dbReference type="InterPro" id="IPR010099">
    <property type="entry name" value="SDR39U1"/>
</dbReference>
<evidence type="ECO:0000313" key="5">
    <source>
        <dbReference type="Proteomes" id="UP000629025"/>
    </source>
</evidence>
<proteinExistence type="inferred from homology"/>
<sequence>MRVLITGGTGFIGRQLVKALLARGDRVAVLSRRPESAQLDARVELYSELAQIQGHIDAVVNLAGAPIADRRWSDKRKRLLLESRVQLTSQLVDWIGRAVQPPAVLVSGSAIGYYGSQGDRELDEEGATKGGFAHDLCASWEEQAYKASDHGVRVCCIRTGMVLGPGGGALAKMLPPFKLGLGGPIGTGRQWISWIHRDDEVAAILHLLDHETLTGAFNLTSPHPVTNEEFSRLLAKVLHRPAFFRVPAVVLELMMGEASELVLKGQRVVPKRLLESGFRFKYTGLEAALTQVLKASG</sequence>
<dbReference type="Pfam" id="PF01370">
    <property type="entry name" value="Epimerase"/>
    <property type="match status" value="1"/>
</dbReference>
<dbReference type="Proteomes" id="UP000629025">
    <property type="component" value="Unassembled WGS sequence"/>
</dbReference>
<dbReference type="PANTHER" id="PTHR11092">
    <property type="entry name" value="SUGAR NUCLEOTIDE EPIMERASE RELATED"/>
    <property type="match status" value="1"/>
</dbReference>
<dbReference type="InterPro" id="IPR002347">
    <property type="entry name" value="SDR_fam"/>
</dbReference>
<comment type="similarity">
    <text evidence="1">Belongs to the NAD(P)-dependent epimerase/dehydratase family. SDR39U1 subfamily.</text>
</comment>
<feature type="domain" description="NAD-dependent epimerase/dehydratase" evidence="2">
    <location>
        <begin position="3"/>
        <end position="211"/>
    </location>
</feature>
<dbReference type="RefSeq" id="WP_188748186.1">
    <property type="nucleotide sequence ID" value="NZ_BMIJ01000004.1"/>
</dbReference>
<keyword evidence="5" id="KW-1185">Reference proteome</keyword>
<organism evidence="4 5">
    <name type="scientific">Marinobacterium zhoushanense</name>
    <dbReference type="NCBI Taxonomy" id="1679163"/>
    <lineage>
        <taxon>Bacteria</taxon>
        <taxon>Pseudomonadati</taxon>
        <taxon>Pseudomonadota</taxon>
        <taxon>Gammaproteobacteria</taxon>
        <taxon>Oceanospirillales</taxon>
        <taxon>Oceanospirillaceae</taxon>
        <taxon>Marinobacterium</taxon>
    </lineage>
</organism>
<dbReference type="InterPro" id="IPR013549">
    <property type="entry name" value="DUF1731"/>
</dbReference>
<dbReference type="EMBL" id="BMIJ01000004">
    <property type="protein sequence ID" value="GGB95443.1"/>
    <property type="molecule type" value="Genomic_DNA"/>
</dbReference>
<evidence type="ECO:0000259" key="2">
    <source>
        <dbReference type="Pfam" id="PF01370"/>
    </source>
</evidence>
<dbReference type="Pfam" id="PF08338">
    <property type="entry name" value="DUF1731"/>
    <property type="match status" value="1"/>
</dbReference>
<protein>
    <submittedName>
        <fullName evidence="4">Epimerase</fullName>
    </submittedName>
</protein>
<dbReference type="PRINTS" id="PR00081">
    <property type="entry name" value="GDHRDH"/>
</dbReference>
<dbReference type="PANTHER" id="PTHR11092:SF0">
    <property type="entry name" value="EPIMERASE FAMILY PROTEIN SDR39U1"/>
    <property type="match status" value="1"/>
</dbReference>
<dbReference type="NCBIfam" id="TIGR01777">
    <property type="entry name" value="yfcH"/>
    <property type="match status" value="1"/>
</dbReference>
<dbReference type="CDD" id="cd05242">
    <property type="entry name" value="SDR_a8"/>
    <property type="match status" value="1"/>
</dbReference>
<dbReference type="InterPro" id="IPR036291">
    <property type="entry name" value="NAD(P)-bd_dom_sf"/>
</dbReference>
<dbReference type="SUPFAM" id="SSF51735">
    <property type="entry name" value="NAD(P)-binding Rossmann-fold domains"/>
    <property type="match status" value="1"/>
</dbReference>
<evidence type="ECO:0000256" key="1">
    <source>
        <dbReference type="ARBA" id="ARBA00009353"/>
    </source>
</evidence>
<dbReference type="InterPro" id="IPR001509">
    <property type="entry name" value="Epimerase_deHydtase"/>
</dbReference>
<dbReference type="Gene3D" id="3.40.50.720">
    <property type="entry name" value="NAD(P)-binding Rossmann-like Domain"/>
    <property type="match status" value="1"/>
</dbReference>
<gene>
    <name evidence="4" type="ORF">GCM10011352_21920</name>
</gene>
<comment type="caution">
    <text evidence="4">The sequence shown here is derived from an EMBL/GenBank/DDBJ whole genome shotgun (WGS) entry which is preliminary data.</text>
</comment>
<name>A0ABQ1KGX5_9GAMM</name>
<accession>A0ABQ1KGX5</accession>
<evidence type="ECO:0000313" key="4">
    <source>
        <dbReference type="EMBL" id="GGB95443.1"/>
    </source>
</evidence>
<feature type="domain" description="DUF1731" evidence="3">
    <location>
        <begin position="246"/>
        <end position="291"/>
    </location>
</feature>
<evidence type="ECO:0000259" key="3">
    <source>
        <dbReference type="Pfam" id="PF08338"/>
    </source>
</evidence>
<reference evidence="5" key="1">
    <citation type="journal article" date="2019" name="Int. J. Syst. Evol. Microbiol.">
        <title>The Global Catalogue of Microorganisms (GCM) 10K type strain sequencing project: providing services to taxonomists for standard genome sequencing and annotation.</title>
        <authorList>
            <consortium name="The Broad Institute Genomics Platform"/>
            <consortium name="The Broad Institute Genome Sequencing Center for Infectious Disease"/>
            <person name="Wu L."/>
            <person name="Ma J."/>
        </authorList>
    </citation>
    <scope>NUCLEOTIDE SEQUENCE [LARGE SCALE GENOMIC DNA]</scope>
    <source>
        <strain evidence="5">CGMCC 1.15341</strain>
    </source>
</reference>